<accession>A0A8S5NGH8</accession>
<evidence type="ECO:0000259" key="3">
    <source>
        <dbReference type="Pfam" id="PF16729"/>
    </source>
</evidence>
<feature type="domain" description="DUF5067" evidence="3">
    <location>
        <begin position="49"/>
        <end position="167"/>
    </location>
</feature>
<dbReference type="EMBL" id="BK015160">
    <property type="protein sequence ID" value="DAD93468.1"/>
    <property type="molecule type" value="Genomic_DNA"/>
</dbReference>
<reference evidence="4" key="1">
    <citation type="journal article" date="2021" name="Proc. Natl. Acad. Sci. U.S.A.">
        <title>A Catalog of Tens of Thousands of Viruses from Human Metagenomes Reveals Hidden Associations with Chronic Diseases.</title>
        <authorList>
            <person name="Tisza M.J."/>
            <person name="Buck C.B."/>
        </authorList>
    </citation>
    <scope>NUCLEOTIDE SEQUENCE</scope>
    <source>
        <strain evidence="4">Ct0wg9</strain>
    </source>
</reference>
<name>A0A8S5NGH8_9CAUD</name>
<dbReference type="InterPro" id="IPR031989">
    <property type="entry name" value="DUF5067"/>
</dbReference>
<dbReference type="InterPro" id="IPR029050">
    <property type="entry name" value="Immunoprotect_excell_Ig-like"/>
</dbReference>
<sequence length="184" mass="20218">MKKKITVAMMVAAMSMSIMACGSSSDAPKETQAPAATEAATEAPATTEEATTEAPETEAADDGTINFETDKYVITYSKHEIKKDMDGNPCLLYYYTFTNNGDENTSAMASAQIQCFQNGVENELAYIDYEIPEYENYMKDIQPGGSIDVCEPFELQDTSDVDIEVSDWISFDGAKDTQLITIEE</sequence>
<evidence type="ECO:0000256" key="2">
    <source>
        <dbReference type="SAM" id="MobiDB-lite"/>
    </source>
</evidence>
<evidence type="ECO:0000313" key="4">
    <source>
        <dbReference type="EMBL" id="DAD93468.1"/>
    </source>
</evidence>
<keyword evidence="1" id="KW-0732">Signal</keyword>
<feature type="region of interest" description="Disordered" evidence="2">
    <location>
        <begin position="23"/>
        <end position="64"/>
    </location>
</feature>
<protein>
    <recommendedName>
        <fullName evidence="3">DUF5067 domain-containing protein</fullName>
    </recommendedName>
</protein>
<proteinExistence type="predicted"/>
<feature type="compositionally biased region" description="Low complexity" evidence="2">
    <location>
        <begin position="30"/>
        <end position="54"/>
    </location>
</feature>
<evidence type="ECO:0000256" key="1">
    <source>
        <dbReference type="ARBA" id="ARBA00022729"/>
    </source>
</evidence>
<dbReference type="Pfam" id="PF16729">
    <property type="entry name" value="DUF5067"/>
    <property type="match status" value="1"/>
</dbReference>
<dbReference type="PROSITE" id="PS51257">
    <property type="entry name" value="PROKAR_LIPOPROTEIN"/>
    <property type="match status" value="1"/>
</dbReference>
<dbReference type="Gene3D" id="2.60.40.1240">
    <property type="match status" value="1"/>
</dbReference>
<organism evidence="4">
    <name type="scientific">Myoviridae sp. ct0wg9</name>
    <dbReference type="NCBI Taxonomy" id="2826600"/>
    <lineage>
        <taxon>Viruses</taxon>
        <taxon>Duplodnaviria</taxon>
        <taxon>Heunggongvirae</taxon>
        <taxon>Uroviricota</taxon>
        <taxon>Caudoviricetes</taxon>
    </lineage>
</organism>